<evidence type="ECO:0000313" key="4">
    <source>
        <dbReference type="Ensembl" id="ENSCGRP00001019565.1"/>
    </source>
</evidence>
<dbReference type="InterPro" id="IPR036770">
    <property type="entry name" value="Ankyrin_rpt-contain_sf"/>
</dbReference>
<dbReference type="InterPro" id="IPR051226">
    <property type="entry name" value="PP1_Regulatory_Subunit"/>
</dbReference>
<accession>A0A8C2MMV8</accession>
<feature type="compositionally biased region" description="Low complexity" evidence="3">
    <location>
        <begin position="38"/>
        <end position="49"/>
    </location>
</feature>
<evidence type="ECO:0000256" key="2">
    <source>
        <dbReference type="ARBA" id="ARBA00023043"/>
    </source>
</evidence>
<keyword evidence="1" id="KW-0677">Repeat</keyword>
<evidence type="ECO:0000256" key="3">
    <source>
        <dbReference type="SAM" id="MobiDB-lite"/>
    </source>
</evidence>
<evidence type="ECO:0000313" key="5">
    <source>
        <dbReference type="Proteomes" id="UP000694386"/>
    </source>
</evidence>
<protein>
    <submittedName>
        <fullName evidence="4">Protein phosphatase 1, regulatory subunit 12B</fullName>
    </submittedName>
</protein>
<gene>
    <name evidence="4" type="primary">Ppp1r12b</name>
</gene>
<dbReference type="GO" id="GO:0019208">
    <property type="term" value="F:phosphatase regulator activity"/>
    <property type="evidence" value="ECO:0007669"/>
    <property type="project" value="TreeGrafter"/>
</dbReference>
<dbReference type="GO" id="GO:0004857">
    <property type="term" value="F:enzyme inhibitor activity"/>
    <property type="evidence" value="ECO:0007669"/>
    <property type="project" value="TreeGrafter"/>
</dbReference>
<dbReference type="Ensembl" id="ENSCGRT00001023809.1">
    <property type="protein sequence ID" value="ENSCGRP00001019565.1"/>
    <property type="gene ID" value="ENSCGRG00001018937.1"/>
</dbReference>
<reference evidence="4" key="1">
    <citation type="submission" date="2025-08" db="UniProtKB">
        <authorList>
            <consortium name="Ensembl"/>
        </authorList>
    </citation>
    <scope>IDENTIFICATION</scope>
</reference>
<dbReference type="PANTHER" id="PTHR24179">
    <property type="entry name" value="PROTEIN PHOSPHATASE 1 REGULATORY SUBUNIT 12"/>
    <property type="match status" value="1"/>
</dbReference>
<evidence type="ECO:0000256" key="1">
    <source>
        <dbReference type="ARBA" id="ARBA00022737"/>
    </source>
</evidence>
<dbReference type="GO" id="GO:0031672">
    <property type="term" value="C:A band"/>
    <property type="evidence" value="ECO:0007669"/>
    <property type="project" value="TreeGrafter"/>
</dbReference>
<keyword evidence="2" id="KW-0040">ANK repeat</keyword>
<dbReference type="PANTHER" id="PTHR24179:SF18">
    <property type="entry name" value="PROTEIN PHOSPHATASE 1 REGULATORY SUBUNIT 12B"/>
    <property type="match status" value="1"/>
</dbReference>
<dbReference type="AlphaFoldDB" id="A0A8C2MMV8"/>
<dbReference type="GO" id="GO:0030018">
    <property type="term" value="C:Z disc"/>
    <property type="evidence" value="ECO:0007669"/>
    <property type="project" value="TreeGrafter"/>
</dbReference>
<sequence>MAELEHLGGKRAESARARRAEQLRRWRGSQTEQEPVERQGTGRQLQTRRGSPRVRFEDGAVFLAACSSGDTDEVKKLLARGADINTVNVDDLNHKAL</sequence>
<feature type="compositionally biased region" description="Basic and acidic residues" evidence="3">
    <location>
        <begin position="1"/>
        <end position="24"/>
    </location>
</feature>
<dbReference type="Gene3D" id="1.25.40.20">
    <property type="entry name" value="Ankyrin repeat-containing domain"/>
    <property type="match status" value="1"/>
</dbReference>
<dbReference type="Proteomes" id="UP000694386">
    <property type="component" value="Unplaced"/>
</dbReference>
<proteinExistence type="predicted"/>
<reference evidence="4" key="2">
    <citation type="submission" date="2025-09" db="UniProtKB">
        <authorList>
            <consortium name="Ensembl"/>
        </authorList>
    </citation>
    <scope>IDENTIFICATION</scope>
</reference>
<name>A0A8C2MMV8_CRIGR</name>
<organism evidence="4 5">
    <name type="scientific">Cricetulus griseus</name>
    <name type="common">Chinese hamster</name>
    <name type="synonym">Cricetulus barabensis griseus</name>
    <dbReference type="NCBI Taxonomy" id="10029"/>
    <lineage>
        <taxon>Eukaryota</taxon>
        <taxon>Metazoa</taxon>
        <taxon>Chordata</taxon>
        <taxon>Craniata</taxon>
        <taxon>Vertebrata</taxon>
        <taxon>Euteleostomi</taxon>
        <taxon>Mammalia</taxon>
        <taxon>Eutheria</taxon>
        <taxon>Euarchontoglires</taxon>
        <taxon>Glires</taxon>
        <taxon>Rodentia</taxon>
        <taxon>Myomorpha</taxon>
        <taxon>Muroidea</taxon>
        <taxon>Cricetidae</taxon>
        <taxon>Cricetinae</taxon>
        <taxon>Cricetulus</taxon>
    </lineage>
</organism>
<feature type="region of interest" description="Disordered" evidence="3">
    <location>
        <begin position="1"/>
        <end position="51"/>
    </location>
</feature>